<dbReference type="PANTHER" id="PTHR33116">
    <property type="entry name" value="REVERSE TRANSCRIPTASE ZINC-BINDING DOMAIN-CONTAINING PROTEIN-RELATED-RELATED"/>
    <property type="match status" value="1"/>
</dbReference>
<proteinExistence type="predicted"/>
<reference evidence="2" key="2">
    <citation type="submission" date="2025-08" db="UniProtKB">
        <authorList>
            <consortium name="RefSeq"/>
        </authorList>
    </citation>
    <scope>IDENTIFICATION</scope>
    <source>
        <tissue evidence="2">Leaf</tissue>
    </source>
</reference>
<gene>
    <name evidence="2" type="primary">LOC108845471</name>
</gene>
<dbReference type="Proteomes" id="UP000504610">
    <property type="component" value="Chromosome 3"/>
</dbReference>
<dbReference type="AlphaFoldDB" id="A0A6J0MNY6"/>
<evidence type="ECO:0000313" key="2">
    <source>
        <dbReference type="RefSeq" id="XP_018474180.1"/>
    </source>
</evidence>
<keyword evidence="1" id="KW-1185">Reference proteome</keyword>
<dbReference type="PANTHER" id="PTHR33116:SF86">
    <property type="entry name" value="REVERSE TRANSCRIPTASE DOMAIN-CONTAINING PROTEIN"/>
    <property type="match status" value="1"/>
</dbReference>
<name>A0A6J0MNY6_RAPSA</name>
<organism evidence="1 2">
    <name type="scientific">Raphanus sativus</name>
    <name type="common">Radish</name>
    <name type="synonym">Raphanus raphanistrum var. sativus</name>
    <dbReference type="NCBI Taxonomy" id="3726"/>
    <lineage>
        <taxon>Eukaryota</taxon>
        <taxon>Viridiplantae</taxon>
        <taxon>Streptophyta</taxon>
        <taxon>Embryophyta</taxon>
        <taxon>Tracheophyta</taxon>
        <taxon>Spermatophyta</taxon>
        <taxon>Magnoliopsida</taxon>
        <taxon>eudicotyledons</taxon>
        <taxon>Gunneridae</taxon>
        <taxon>Pentapetalae</taxon>
        <taxon>rosids</taxon>
        <taxon>malvids</taxon>
        <taxon>Brassicales</taxon>
        <taxon>Brassicaceae</taxon>
        <taxon>Brassiceae</taxon>
        <taxon>Raphanus</taxon>
    </lineage>
</organism>
<evidence type="ECO:0000313" key="1">
    <source>
        <dbReference type="Proteomes" id="UP000504610"/>
    </source>
</evidence>
<reference evidence="1" key="1">
    <citation type="journal article" date="2019" name="Database">
        <title>The radish genome database (RadishGD): an integrated information resource for radish genomics.</title>
        <authorList>
            <person name="Yu H.J."/>
            <person name="Baek S."/>
            <person name="Lee Y.J."/>
            <person name="Cho A."/>
            <person name="Mun J.H."/>
        </authorList>
    </citation>
    <scope>NUCLEOTIDE SEQUENCE [LARGE SCALE GENOMIC DNA]</scope>
    <source>
        <strain evidence="1">cv. WK10039</strain>
    </source>
</reference>
<dbReference type="KEGG" id="rsz:108845471"/>
<sequence>MLQSVLSPIPTFAMSAFELHVGVCKQIQSELTRFWWDSPDGKKKICWKAWDQLTLPKQLEGLGFRDIQLFNQALLGKIAWRLITKPDCLLAKVLLGKYCHKTPFLKATQPQSFSHSWKGILHGRDLLLTHLGKTIGDGEDTKVWTDSWIHPKLDVKVFRPTLERDQDLMVADLLSRETKEWNKAKVDNLLPELSSLILSIHPSKKGVLDTYIWTQQESGVYTAKSGYFTARMDKIQSTSPLLNLERWNWQKFV</sequence>
<protein>
    <submittedName>
        <fullName evidence="2">Uncharacterized mitochondrial protein AtMg00310-like</fullName>
    </submittedName>
</protein>
<dbReference type="RefSeq" id="XP_018474180.1">
    <property type="nucleotide sequence ID" value="XM_018618678.1"/>
</dbReference>
<dbReference type="GeneID" id="108845471"/>
<accession>A0A6J0MNY6</accession>
<dbReference type="OrthoDB" id="1106043at2759"/>